<comment type="caution">
    <text evidence="2">The sequence shown here is derived from an EMBL/GenBank/DDBJ whole genome shotgun (WGS) entry which is preliminary data.</text>
</comment>
<feature type="region of interest" description="Disordered" evidence="1">
    <location>
        <begin position="84"/>
        <end position="106"/>
    </location>
</feature>
<protein>
    <submittedName>
        <fullName evidence="2">Uncharacterized protein</fullName>
    </submittedName>
</protein>
<gene>
    <name evidence="2" type="ORF">EVAR_97869_1</name>
</gene>
<sequence length="193" mass="21748">MILDHLQPTAVAPPDATPSSWLPVWRFSFPSMVSPMSNVAWCLPLELLLNMVTNCNLEFLVIFESKIRFKCKKGNLYISRKENFRSSGTRDPSQEGRTSSGTGDPLEPFFVRISPTNNTPLSPYKNTLTYADKRTLVPCVAQHKRRTISALQKIQFGFTRTRSTIDAGVELIQQIFGAWEDSRDVVGVFCDLS</sequence>
<dbReference type="Proteomes" id="UP000299102">
    <property type="component" value="Unassembled WGS sequence"/>
</dbReference>
<dbReference type="EMBL" id="BGZK01000548">
    <property type="protein sequence ID" value="GBP49573.1"/>
    <property type="molecule type" value="Genomic_DNA"/>
</dbReference>
<keyword evidence="3" id="KW-1185">Reference proteome</keyword>
<evidence type="ECO:0000313" key="2">
    <source>
        <dbReference type="EMBL" id="GBP49573.1"/>
    </source>
</evidence>
<name>A0A4C1WEQ4_EUMVA</name>
<dbReference type="AlphaFoldDB" id="A0A4C1WEQ4"/>
<reference evidence="2 3" key="1">
    <citation type="journal article" date="2019" name="Commun. Biol.">
        <title>The bagworm genome reveals a unique fibroin gene that provides high tensile strength.</title>
        <authorList>
            <person name="Kono N."/>
            <person name="Nakamura H."/>
            <person name="Ohtoshi R."/>
            <person name="Tomita M."/>
            <person name="Numata K."/>
            <person name="Arakawa K."/>
        </authorList>
    </citation>
    <scope>NUCLEOTIDE SEQUENCE [LARGE SCALE GENOMIC DNA]</scope>
</reference>
<organism evidence="2 3">
    <name type="scientific">Eumeta variegata</name>
    <name type="common">Bagworm moth</name>
    <name type="synonym">Eumeta japonica</name>
    <dbReference type="NCBI Taxonomy" id="151549"/>
    <lineage>
        <taxon>Eukaryota</taxon>
        <taxon>Metazoa</taxon>
        <taxon>Ecdysozoa</taxon>
        <taxon>Arthropoda</taxon>
        <taxon>Hexapoda</taxon>
        <taxon>Insecta</taxon>
        <taxon>Pterygota</taxon>
        <taxon>Neoptera</taxon>
        <taxon>Endopterygota</taxon>
        <taxon>Lepidoptera</taxon>
        <taxon>Glossata</taxon>
        <taxon>Ditrysia</taxon>
        <taxon>Tineoidea</taxon>
        <taxon>Psychidae</taxon>
        <taxon>Oiketicinae</taxon>
        <taxon>Eumeta</taxon>
    </lineage>
</organism>
<proteinExistence type="predicted"/>
<accession>A0A4C1WEQ4</accession>
<feature type="compositionally biased region" description="Polar residues" evidence="1">
    <location>
        <begin position="85"/>
        <end position="102"/>
    </location>
</feature>
<dbReference type="OrthoDB" id="414730at2759"/>
<evidence type="ECO:0000313" key="3">
    <source>
        <dbReference type="Proteomes" id="UP000299102"/>
    </source>
</evidence>
<evidence type="ECO:0000256" key="1">
    <source>
        <dbReference type="SAM" id="MobiDB-lite"/>
    </source>
</evidence>